<accession>A0AB38H5Z7</accession>
<name>A0AB38H5Z7_9PAST</name>
<dbReference type="EMBL" id="UGHJ01000001">
    <property type="protein sequence ID" value="STO67591.1"/>
    <property type="molecule type" value="Genomic_DNA"/>
</dbReference>
<evidence type="ECO:0000256" key="1">
    <source>
        <dbReference type="SAM" id="Coils"/>
    </source>
</evidence>
<dbReference type="InterPro" id="IPR036388">
    <property type="entry name" value="WH-like_DNA-bd_sf"/>
</dbReference>
<reference evidence="2 3" key="1">
    <citation type="submission" date="2018-06" db="EMBL/GenBank/DDBJ databases">
        <authorList>
            <consortium name="Pathogen Informatics"/>
            <person name="Doyle S."/>
        </authorList>
    </citation>
    <scope>NUCLEOTIDE SEQUENCE [LARGE SCALE GENOMIC DNA]</scope>
    <source>
        <strain evidence="2 3">NCTC8540</strain>
    </source>
</reference>
<dbReference type="RefSeq" id="WP_115072431.1">
    <property type="nucleotide sequence ID" value="NZ_UGHE01000002.1"/>
</dbReference>
<gene>
    <name evidence="2" type="ORF">NCTC8540_00053</name>
</gene>
<dbReference type="AlphaFoldDB" id="A0AB38H5Z7"/>
<protein>
    <submittedName>
        <fullName evidence="2">DNA repair ATPase</fullName>
    </submittedName>
</protein>
<dbReference type="Gene3D" id="1.10.10.10">
    <property type="entry name" value="Winged helix-like DNA-binding domain superfamily/Winged helix DNA-binding domain"/>
    <property type="match status" value="1"/>
</dbReference>
<evidence type="ECO:0000313" key="2">
    <source>
        <dbReference type="EMBL" id="STO67591.1"/>
    </source>
</evidence>
<proteinExistence type="predicted"/>
<sequence>MNTLAKLLTEAIKQAEQERVKYEEKIKGLNQTILAYQTALNHAKEAIFSSNKKSRNVRFQSSPRQLVAHILKNEPNRWFSTNEITRQTMELDNQPVDDSLPRLHLQTIHSTLNHLVKQSLVEKKLEGKTCYWRLHR</sequence>
<dbReference type="Proteomes" id="UP000254496">
    <property type="component" value="Unassembled WGS sequence"/>
</dbReference>
<keyword evidence="1" id="KW-0175">Coiled coil</keyword>
<comment type="caution">
    <text evidence="2">The sequence shown here is derived from an EMBL/GenBank/DDBJ whole genome shotgun (WGS) entry which is preliminary data.</text>
</comment>
<evidence type="ECO:0000313" key="3">
    <source>
        <dbReference type="Proteomes" id="UP000254496"/>
    </source>
</evidence>
<feature type="coiled-coil region" evidence="1">
    <location>
        <begin position="5"/>
        <end position="32"/>
    </location>
</feature>
<organism evidence="2 3">
    <name type="scientific">Canicola haemoglobinophilus</name>
    <dbReference type="NCBI Taxonomy" id="733"/>
    <lineage>
        <taxon>Bacteria</taxon>
        <taxon>Pseudomonadati</taxon>
        <taxon>Pseudomonadota</taxon>
        <taxon>Gammaproteobacteria</taxon>
        <taxon>Pasteurellales</taxon>
        <taxon>Pasteurellaceae</taxon>
        <taxon>Canicola</taxon>
    </lineage>
</organism>